<organism evidence="2 3">
    <name type="scientific">Zea mays</name>
    <name type="common">Maize</name>
    <dbReference type="NCBI Taxonomy" id="4577"/>
    <lineage>
        <taxon>Eukaryota</taxon>
        <taxon>Viridiplantae</taxon>
        <taxon>Streptophyta</taxon>
        <taxon>Embryophyta</taxon>
        <taxon>Tracheophyta</taxon>
        <taxon>Spermatophyta</taxon>
        <taxon>Magnoliopsida</taxon>
        <taxon>Liliopsida</taxon>
        <taxon>Poales</taxon>
        <taxon>Poaceae</taxon>
        <taxon>PACMAD clade</taxon>
        <taxon>Panicoideae</taxon>
        <taxon>Andropogonodae</taxon>
        <taxon>Andropogoneae</taxon>
        <taxon>Tripsacinae</taxon>
        <taxon>Zea</taxon>
    </lineage>
</organism>
<reference evidence="2" key="2">
    <citation type="submission" date="2019-07" db="EMBL/GenBank/DDBJ databases">
        <authorList>
            <person name="Seetharam A."/>
            <person name="Woodhouse M."/>
            <person name="Cannon E."/>
        </authorList>
    </citation>
    <scope>NUCLEOTIDE SEQUENCE [LARGE SCALE GENOMIC DNA]</scope>
    <source>
        <strain evidence="2">cv. B73</strain>
    </source>
</reference>
<reference evidence="2" key="3">
    <citation type="submission" date="2021-05" db="UniProtKB">
        <authorList>
            <consortium name="EnsemblPlants"/>
        </authorList>
    </citation>
    <scope>IDENTIFICATION</scope>
    <source>
        <strain evidence="2">cv. B73</strain>
    </source>
</reference>
<accession>A0A804RD23</accession>
<dbReference type="AlphaFoldDB" id="A0A804RD23"/>
<feature type="region of interest" description="Disordered" evidence="1">
    <location>
        <begin position="1"/>
        <end position="30"/>
    </location>
</feature>
<reference evidence="3" key="1">
    <citation type="journal article" date="2009" name="Science">
        <title>The B73 maize genome: complexity, diversity, and dynamics.</title>
        <authorList>
            <person name="Schnable P.S."/>
            <person name="Ware D."/>
            <person name="Fulton R.S."/>
            <person name="Stein J.C."/>
            <person name="Wei F."/>
            <person name="Pasternak S."/>
            <person name="Liang C."/>
            <person name="Zhang J."/>
            <person name="Fulton L."/>
            <person name="Graves T.A."/>
            <person name="Minx P."/>
            <person name="Reily A.D."/>
            <person name="Courtney L."/>
            <person name="Kruchowski S.S."/>
            <person name="Tomlinson C."/>
            <person name="Strong C."/>
            <person name="Delehaunty K."/>
            <person name="Fronick C."/>
            <person name="Courtney B."/>
            <person name="Rock S.M."/>
            <person name="Belter E."/>
            <person name="Du F."/>
            <person name="Kim K."/>
            <person name="Abbott R.M."/>
            <person name="Cotton M."/>
            <person name="Levy A."/>
            <person name="Marchetto P."/>
            <person name="Ochoa K."/>
            <person name="Jackson S.M."/>
            <person name="Gillam B."/>
            <person name="Chen W."/>
            <person name="Yan L."/>
            <person name="Higginbotham J."/>
            <person name="Cardenas M."/>
            <person name="Waligorski J."/>
            <person name="Applebaum E."/>
            <person name="Phelps L."/>
            <person name="Falcone J."/>
            <person name="Kanchi K."/>
            <person name="Thane T."/>
            <person name="Scimone A."/>
            <person name="Thane N."/>
            <person name="Henke J."/>
            <person name="Wang T."/>
            <person name="Ruppert J."/>
            <person name="Shah N."/>
            <person name="Rotter K."/>
            <person name="Hodges J."/>
            <person name="Ingenthron E."/>
            <person name="Cordes M."/>
            <person name="Kohlberg S."/>
            <person name="Sgro J."/>
            <person name="Delgado B."/>
            <person name="Mead K."/>
            <person name="Chinwalla A."/>
            <person name="Leonard S."/>
            <person name="Crouse K."/>
            <person name="Collura K."/>
            <person name="Kudrna D."/>
            <person name="Currie J."/>
            <person name="He R."/>
            <person name="Angelova A."/>
            <person name="Rajasekar S."/>
            <person name="Mueller T."/>
            <person name="Lomeli R."/>
            <person name="Scara G."/>
            <person name="Ko A."/>
            <person name="Delaney K."/>
            <person name="Wissotski M."/>
            <person name="Lopez G."/>
            <person name="Campos D."/>
            <person name="Braidotti M."/>
            <person name="Ashley E."/>
            <person name="Golser W."/>
            <person name="Kim H."/>
            <person name="Lee S."/>
            <person name="Lin J."/>
            <person name="Dujmic Z."/>
            <person name="Kim W."/>
            <person name="Talag J."/>
            <person name="Zuccolo A."/>
            <person name="Fan C."/>
            <person name="Sebastian A."/>
            <person name="Kramer M."/>
            <person name="Spiegel L."/>
            <person name="Nascimento L."/>
            <person name="Zutavern T."/>
            <person name="Miller B."/>
            <person name="Ambroise C."/>
            <person name="Muller S."/>
            <person name="Spooner W."/>
            <person name="Narechania A."/>
            <person name="Ren L."/>
            <person name="Wei S."/>
            <person name="Kumari S."/>
            <person name="Faga B."/>
            <person name="Levy M.J."/>
            <person name="McMahan L."/>
            <person name="Van Buren P."/>
            <person name="Vaughn M.W."/>
            <person name="Ying K."/>
            <person name="Yeh C.-T."/>
            <person name="Emrich S.J."/>
            <person name="Jia Y."/>
            <person name="Kalyanaraman A."/>
            <person name="Hsia A.-P."/>
            <person name="Barbazuk W.B."/>
            <person name="Baucom R.S."/>
            <person name="Brutnell T.P."/>
            <person name="Carpita N.C."/>
            <person name="Chaparro C."/>
            <person name="Chia J.-M."/>
            <person name="Deragon J.-M."/>
            <person name="Estill J.C."/>
            <person name="Fu Y."/>
            <person name="Jeddeloh J.A."/>
            <person name="Han Y."/>
            <person name="Lee H."/>
            <person name="Li P."/>
            <person name="Lisch D.R."/>
            <person name="Liu S."/>
            <person name="Liu Z."/>
            <person name="Nagel D.H."/>
            <person name="McCann M.C."/>
            <person name="SanMiguel P."/>
            <person name="Myers A.M."/>
            <person name="Nettleton D."/>
            <person name="Nguyen J."/>
            <person name="Penning B.W."/>
            <person name="Ponnala L."/>
            <person name="Schneider K.L."/>
            <person name="Schwartz D.C."/>
            <person name="Sharma A."/>
            <person name="Soderlund C."/>
            <person name="Springer N.M."/>
            <person name="Sun Q."/>
            <person name="Wang H."/>
            <person name="Waterman M."/>
            <person name="Westerman R."/>
            <person name="Wolfgruber T.K."/>
            <person name="Yang L."/>
            <person name="Yu Y."/>
            <person name="Zhang L."/>
            <person name="Zhou S."/>
            <person name="Zhu Q."/>
            <person name="Bennetzen J.L."/>
            <person name="Dawe R.K."/>
            <person name="Jiang J."/>
            <person name="Jiang N."/>
            <person name="Presting G.G."/>
            <person name="Wessler S.R."/>
            <person name="Aluru S."/>
            <person name="Martienssen R.A."/>
            <person name="Clifton S.W."/>
            <person name="McCombie W.R."/>
            <person name="Wing R.A."/>
            <person name="Wilson R.K."/>
        </authorList>
    </citation>
    <scope>NUCLEOTIDE SEQUENCE [LARGE SCALE GENOMIC DNA]</scope>
    <source>
        <strain evidence="3">cv. B73</strain>
    </source>
</reference>
<proteinExistence type="predicted"/>
<feature type="compositionally biased region" description="Pro residues" evidence="1">
    <location>
        <begin position="88"/>
        <end position="97"/>
    </location>
</feature>
<dbReference type="Gramene" id="Zm00001eb406720_T001">
    <property type="protein sequence ID" value="Zm00001eb406720_P001"/>
    <property type="gene ID" value="Zm00001eb406720"/>
</dbReference>
<dbReference type="InParanoid" id="A0A804RD23"/>
<evidence type="ECO:0000256" key="1">
    <source>
        <dbReference type="SAM" id="MobiDB-lite"/>
    </source>
</evidence>
<dbReference type="EnsemblPlants" id="Zm00001eb406720_T001">
    <property type="protein sequence ID" value="Zm00001eb406720_P001"/>
    <property type="gene ID" value="Zm00001eb406720"/>
</dbReference>
<sequence>MRQHEAPQQRELGPPVAGRPQLGVLQPRRGVHHLDAMEAAVVEPVLGGPEQEPVAVGAAAGPLRRRRDQQHPRAAARVAGREPRVLVQPPPPLGVPPRHPRLQPVGRRRPRGAAVVVVPRGRRRAGRRRRLVVVGASVRVVVGVCAYLAEDALDVLDGSGAARGRGRVRAVVGAAGDVDEAAVDADGAAEDEERDEGAEERVILTLLMIRLVSLLLLLPRGCSRHPPAAGVRIRSLSRRCGERFWGASRVGGAEQART</sequence>
<keyword evidence="3" id="KW-1185">Reference proteome</keyword>
<name>A0A804RD23_MAIZE</name>
<dbReference type="Proteomes" id="UP000007305">
    <property type="component" value="Chromosome 10"/>
</dbReference>
<evidence type="ECO:0000313" key="3">
    <source>
        <dbReference type="Proteomes" id="UP000007305"/>
    </source>
</evidence>
<protein>
    <submittedName>
        <fullName evidence="2">Uncharacterized protein</fullName>
    </submittedName>
</protein>
<evidence type="ECO:0000313" key="2">
    <source>
        <dbReference type="EnsemblPlants" id="Zm00001eb406720_P001"/>
    </source>
</evidence>
<feature type="compositionally biased region" description="Basic residues" evidence="1">
    <location>
        <begin position="98"/>
        <end position="110"/>
    </location>
</feature>
<feature type="region of interest" description="Disordered" evidence="1">
    <location>
        <begin position="60"/>
        <end position="110"/>
    </location>
</feature>